<dbReference type="EMBL" id="AP022597">
    <property type="protein sequence ID" value="BBY68472.1"/>
    <property type="molecule type" value="Genomic_DNA"/>
</dbReference>
<evidence type="ECO:0008006" key="4">
    <source>
        <dbReference type="Google" id="ProtNLM"/>
    </source>
</evidence>
<organism evidence="2 3">
    <name type="scientific">Mycobacterium paraintracellulare</name>
    <dbReference type="NCBI Taxonomy" id="1138383"/>
    <lineage>
        <taxon>Bacteria</taxon>
        <taxon>Bacillati</taxon>
        <taxon>Actinomycetota</taxon>
        <taxon>Actinomycetes</taxon>
        <taxon>Mycobacteriales</taxon>
        <taxon>Mycobacteriaceae</taxon>
        <taxon>Mycobacterium</taxon>
        <taxon>Mycobacterium avium complex (MAC)</taxon>
    </lineage>
</organism>
<name>A0ABM7K3G0_9MYCO</name>
<gene>
    <name evidence="2" type="ORF">MPRI_06590</name>
</gene>
<proteinExistence type="predicted"/>
<feature type="region of interest" description="Disordered" evidence="1">
    <location>
        <begin position="25"/>
        <end position="113"/>
    </location>
</feature>
<feature type="compositionally biased region" description="Basic and acidic residues" evidence="1">
    <location>
        <begin position="67"/>
        <end position="97"/>
    </location>
</feature>
<evidence type="ECO:0000256" key="1">
    <source>
        <dbReference type="SAM" id="MobiDB-lite"/>
    </source>
</evidence>
<dbReference type="Proteomes" id="UP000466578">
    <property type="component" value="Chromosome"/>
</dbReference>
<protein>
    <recommendedName>
        <fullName evidence="4">CsbD family protein</fullName>
    </recommendedName>
</protein>
<evidence type="ECO:0000313" key="2">
    <source>
        <dbReference type="EMBL" id="BBY68472.1"/>
    </source>
</evidence>
<evidence type="ECO:0000313" key="3">
    <source>
        <dbReference type="Proteomes" id="UP000466578"/>
    </source>
</evidence>
<keyword evidence="3" id="KW-1185">Reference proteome</keyword>
<reference evidence="2 3" key="1">
    <citation type="journal article" date="2019" name="Emerg. Microbes Infect.">
        <title>Comprehensive subspecies identification of 175 nontuberculous mycobacteria species based on 7547 genomic profiles.</title>
        <authorList>
            <person name="Matsumoto Y."/>
            <person name="Kinjo T."/>
            <person name="Motooka D."/>
            <person name="Nabeya D."/>
            <person name="Jung N."/>
            <person name="Uechi K."/>
            <person name="Horii T."/>
            <person name="Iida T."/>
            <person name="Fujita J."/>
            <person name="Nakamura S."/>
        </authorList>
    </citation>
    <scope>NUCLEOTIDE SEQUENCE [LARGE SCALE GENOMIC DNA]</scope>
    <source>
        <strain evidence="2 3">JCM 30622</strain>
    </source>
</reference>
<sequence>MGRGCDGGAFGEACGGNALGAIERKLTHHREGGRPMGDQKSGPQEAVQGAVEGVKGKAKEVGGAVLGRDDLADEGRAQQDKADAQRDAGKKEAEAESARAGADAAEERQKKNQ</sequence>
<accession>A0ABM7K3G0</accession>